<accession>A0A9P5BRP4</accession>
<reference evidence="1" key="1">
    <citation type="submission" date="2019-06" db="EMBL/GenBank/DDBJ databases">
        <authorList>
            <person name="Gan P."/>
            <person name="Shirasu K."/>
        </authorList>
    </citation>
    <scope>NUCLEOTIDE SEQUENCE [LARGE SCALE GENOMIC DNA]</scope>
    <source>
        <strain evidence="1">CAD2</strain>
    </source>
</reference>
<dbReference type="AlphaFoldDB" id="A0A9P5BRP4"/>
<name>A0A9P5BRP4_COLSI</name>
<sequence>MDLTSGRAWRGPRNDLNNAWTFDRPGPSLWYSLSPRDDQHEAPAYPWTCLFDATRLAPPELPLLPALPELKQLLPCKLRRLSCSCQAL</sequence>
<evidence type="ECO:0000313" key="2">
    <source>
        <dbReference type="Proteomes" id="UP000711996"/>
    </source>
</evidence>
<comment type="caution">
    <text evidence="1">The sequence shown here is derived from an EMBL/GenBank/DDBJ whole genome shotgun (WGS) entry which is preliminary data.</text>
</comment>
<organism evidence="1 2">
    <name type="scientific">Colletotrichum siamense</name>
    <name type="common">Anthracnose fungus</name>
    <dbReference type="NCBI Taxonomy" id="690259"/>
    <lineage>
        <taxon>Eukaryota</taxon>
        <taxon>Fungi</taxon>
        <taxon>Dikarya</taxon>
        <taxon>Ascomycota</taxon>
        <taxon>Pezizomycotina</taxon>
        <taxon>Sordariomycetes</taxon>
        <taxon>Hypocreomycetidae</taxon>
        <taxon>Glomerellales</taxon>
        <taxon>Glomerellaceae</taxon>
        <taxon>Colletotrichum</taxon>
        <taxon>Colletotrichum gloeosporioides species complex</taxon>
    </lineage>
</organism>
<dbReference type="Proteomes" id="UP000711996">
    <property type="component" value="Unassembled WGS sequence"/>
</dbReference>
<evidence type="ECO:0000313" key="1">
    <source>
        <dbReference type="EMBL" id="KAF4849892.1"/>
    </source>
</evidence>
<keyword evidence="2" id="KW-1185">Reference proteome</keyword>
<protein>
    <submittedName>
        <fullName evidence="1">Uncharacterized protein</fullName>
    </submittedName>
</protein>
<gene>
    <name evidence="1" type="ORF">CGCSCA2_v011738</name>
</gene>
<proteinExistence type="predicted"/>
<dbReference type="EMBL" id="QPMT01000048">
    <property type="protein sequence ID" value="KAF4849892.1"/>
    <property type="molecule type" value="Genomic_DNA"/>
</dbReference>